<dbReference type="PANTHER" id="PTHR31635">
    <property type="entry name" value="REVERSE TRANSCRIPTASE DOMAIN-CONTAINING PROTEIN-RELATED"/>
    <property type="match status" value="1"/>
</dbReference>
<dbReference type="AlphaFoldDB" id="A0A9J7ZUW3"/>
<dbReference type="PROSITE" id="PS50878">
    <property type="entry name" value="RT_POL"/>
    <property type="match status" value="1"/>
</dbReference>
<evidence type="ECO:0000313" key="3">
    <source>
        <dbReference type="Proteomes" id="UP001108240"/>
    </source>
</evidence>
<dbReference type="InterPro" id="IPR000477">
    <property type="entry name" value="RT_dom"/>
</dbReference>
<name>A0A9J7ZUW3_CYPCA</name>
<evidence type="ECO:0000259" key="1">
    <source>
        <dbReference type="PROSITE" id="PS50878"/>
    </source>
</evidence>
<keyword evidence="3" id="KW-1185">Reference proteome</keyword>
<dbReference type="Proteomes" id="UP001108240">
    <property type="component" value="Unplaced"/>
</dbReference>
<reference evidence="2" key="2">
    <citation type="submission" date="2025-09" db="UniProtKB">
        <authorList>
            <consortium name="Ensembl"/>
        </authorList>
    </citation>
    <scope>IDENTIFICATION</scope>
</reference>
<evidence type="ECO:0000313" key="2">
    <source>
        <dbReference type="Ensembl" id="ENSCCRP00000132975.1"/>
    </source>
</evidence>
<dbReference type="CDD" id="cd01650">
    <property type="entry name" value="RT_nLTR_like"/>
    <property type="match status" value="1"/>
</dbReference>
<reference evidence="2" key="1">
    <citation type="submission" date="2025-08" db="UniProtKB">
        <authorList>
            <consortium name="Ensembl"/>
        </authorList>
    </citation>
    <scope>IDENTIFICATION</scope>
</reference>
<dbReference type="InterPro" id="IPR036691">
    <property type="entry name" value="Endo/exonu/phosph_ase_sf"/>
</dbReference>
<dbReference type="PANTHER" id="PTHR31635:SF196">
    <property type="entry name" value="REVERSE TRANSCRIPTASE DOMAIN-CONTAINING PROTEIN-RELATED"/>
    <property type="match status" value="1"/>
</dbReference>
<dbReference type="GeneTree" id="ENSGT00940000163737"/>
<dbReference type="SUPFAM" id="SSF56672">
    <property type="entry name" value="DNA/RNA polymerases"/>
    <property type="match status" value="1"/>
</dbReference>
<protein>
    <recommendedName>
        <fullName evidence="1">Reverse transcriptase domain-containing protein</fullName>
    </recommendedName>
</protein>
<feature type="domain" description="Reverse transcriptase" evidence="1">
    <location>
        <begin position="351"/>
        <end position="617"/>
    </location>
</feature>
<dbReference type="Ensembl" id="ENSCCRT00000184957.1">
    <property type="protein sequence ID" value="ENSCCRP00000132975.1"/>
    <property type="gene ID" value="ENSCCRG00000066603.1"/>
</dbReference>
<dbReference type="Gene3D" id="3.60.10.10">
    <property type="entry name" value="Endonuclease/exonuclease/phosphatase"/>
    <property type="match status" value="1"/>
</dbReference>
<organism evidence="2 3">
    <name type="scientific">Cyprinus carpio carpio</name>
    <dbReference type="NCBI Taxonomy" id="630221"/>
    <lineage>
        <taxon>Eukaryota</taxon>
        <taxon>Metazoa</taxon>
        <taxon>Chordata</taxon>
        <taxon>Craniata</taxon>
        <taxon>Vertebrata</taxon>
        <taxon>Euteleostomi</taxon>
        <taxon>Actinopterygii</taxon>
        <taxon>Neopterygii</taxon>
        <taxon>Teleostei</taxon>
        <taxon>Ostariophysi</taxon>
        <taxon>Cypriniformes</taxon>
        <taxon>Cyprinidae</taxon>
        <taxon>Cyprininae</taxon>
        <taxon>Cyprinus</taxon>
    </lineage>
</organism>
<dbReference type="InterPro" id="IPR043502">
    <property type="entry name" value="DNA/RNA_pol_sf"/>
</dbReference>
<dbReference type="SUPFAM" id="SSF56219">
    <property type="entry name" value="DNase I-like"/>
    <property type="match status" value="1"/>
</dbReference>
<dbReference type="Pfam" id="PF00078">
    <property type="entry name" value="RVT_1"/>
    <property type="match status" value="1"/>
</dbReference>
<dbReference type="OMA" id="FNLIDVW"/>
<accession>A0A9J7ZUW3</accession>
<sequence>MILDHNIDCWPPRVSTAVNDNLKLFMEKFNLIDVWRFNNPNISAFTWSNRSATRRSRLDYWLISDNLNIDKVSVNIITTPLTDHNAVSIFIPLHSAPSTRCRNAYWKLNSSLLQHDVVKSDIKNLIVKFWNKAKSENAFGSNWELLKFKTGQYLRNYGSILSKKRKLEEERVVSKIISLYQKDPADISEEERLSLISEQLKLNEIFSNKAKGAFIRSRKRWIEEGEQNSAYFFGLERYHGKFNLIQQLNINNTVTDNPKSIAVFCADFYSNLYKSQYCHQSSTTFLNSLIITPISQDDRKLCDDLITLQEITFAIEHCKTNKSPGVDGLSAEFYQAFTQELAPFLLEVILESVEKGSLPPSLTQGLITLIPKADKDPLFIDNWRPISLLNTDYKIFASIIAKRLKNVLDPIIDEVQSGFMRKRHISNNIRLVLDIIDYSFLCPDDSYIFFLDFYKAFDTVEHNFVFQTIEKFGFGDFFCKAVRTMYCKGNSSIRLKNGTSPRFELQRGIRQGCPASPYLFILCSQLLSNHIKNSTLKGISIAEREVILTQLADDTTLFLKDASQVPIAIKTIELFSAASGLCLNLKKCELFSLKESDTSQICGIPIKDKITYLGITIMKNEEERCSVNFNLISDKTKKKLNQWLQRDLSLKGRVLLTKAEGLSRLTYAAIPLFVNKNLSNSIDKSLFNFIWKNKTHYVKKSVIMNTFERGGLNFLDFTTLNNTFKINWIKHFLKNPTSTWNFPNYIFSKVGGLEFLLLCDYKIEKIPLIFI</sequence>
<proteinExistence type="predicted"/>